<evidence type="ECO:0000313" key="1">
    <source>
        <dbReference type="EMBL" id="SIT56513.1"/>
    </source>
</evidence>
<dbReference type="EMBL" id="FTPD01000022">
    <property type="protein sequence ID" value="SIT56513.1"/>
    <property type="molecule type" value="Genomic_DNA"/>
</dbReference>
<dbReference type="AlphaFoldDB" id="A0A1R3VB58"/>
<name>A0A1R3VB58_9HYPH</name>
<sequence length="74" mass="8060">MRRSSPWPLRGARINFPGLERVYQLEIAKGLRRTSAAFFAAMLPNGTKSSGPACMINSALAVPICSSIRLIRPS</sequence>
<evidence type="ECO:0000313" key="2">
    <source>
        <dbReference type="Proteomes" id="UP000188388"/>
    </source>
</evidence>
<reference evidence="2" key="1">
    <citation type="submission" date="2017-01" db="EMBL/GenBank/DDBJ databases">
        <authorList>
            <person name="Brunel B."/>
        </authorList>
    </citation>
    <scope>NUCLEOTIDE SEQUENCE [LARGE SCALE GENOMIC DNA]</scope>
</reference>
<protein>
    <submittedName>
        <fullName evidence="1">Uncharacterized protein</fullName>
    </submittedName>
</protein>
<gene>
    <name evidence="1" type="ORF">BQ8794_290123</name>
</gene>
<dbReference type="STRING" id="1631249.BQ8794_290123"/>
<dbReference type="Proteomes" id="UP000188388">
    <property type="component" value="Unassembled WGS sequence"/>
</dbReference>
<keyword evidence="2" id="KW-1185">Reference proteome</keyword>
<proteinExistence type="predicted"/>
<accession>A0A1R3VB58</accession>
<organism evidence="1 2">
    <name type="scientific">Mesorhizobium prunaredense</name>
    <dbReference type="NCBI Taxonomy" id="1631249"/>
    <lineage>
        <taxon>Bacteria</taxon>
        <taxon>Pseudomonadati</taxon>
        <taxon>Pseudomonadota</taxon>
        <taxon>Alphaproteobacteria</taxon>
        <taxon>Hyphomicrobiales</taxon>
        <taxon>Phyllobacteriaceae</taxon>
        <taxon>Mesorhizobium</taxon>
    </lineage>
</organism>